<dbReference type="InterPro" id="IPR051159">
    <property type="entry name" value="Hexapeptide_acetyltransf"/>
</dbReference>
<name>A0A1H3XXI9_9BACT</name>
<dbReference type="OrthoDB" id="9814490at2"/>
<comment type="similarity">
    <text evidence="1">Belongs to the transferase hexapeptide repeat family.</text>
</comment>
<dbReference type="PANTHER" id="PTHR23416:SF23">
    <property type="entry name" value="ACETYLTRANSFERASE C18B11.09C-RELATED"/>
    <property type="match status" value="1"/>
</dbReference>
<organism evidence="3 4">
    <name type="scientific">Chitinophaga terrae</name>
    <name type="common">ex Kim and Jung 2007</name>
    <dbReference type="NCBI Taxonomy" id="408074"/>
    <lineage>
        <taxon>Bacteria</taxon>
        <taxon>Pseudomonadati</taxon>
        <taxon>Bacteroidota</taxon>
        <taxon>Chitinophagia</taxon>
        <taxon>Chitinophagales</taxon>
        <taxon>Chitinophagaceae</taxon>
        <taxon>Chitinophaga</taxon>
    </lineage>
</organism>
<dbReference type="STRING" id="408074.SAMN05660909_00557"/>
<protein>
    <submittedName>
        <fullName evidence="3">Transferase hexapeptide (Six repeat-containing protein)</fullName>
    </submittedName>
</protein>
<gene>
    <name evidence="3" type="ORF">SAMN05660909_00557</name>
</gene>
<dbReference type="SUPFAM" id="SSF51161">
    <property type="entry name" value="Trimeric LpxA-like enzymes"/>
    <property type="match status" value="1"/>
</dbReference>
<sequence length="189" mass="21077">MRNLILKLILITKFDKICNKLKGLLQDAEIARLEQKSGNRIKFVRQGFNGISIGSYDGDLTKFKIDKTSHLKSDSYIDCSGGVTIGRYFHCGKGLTIFSSSHNYECGDFIPYDNVTIERPVVIKDFVWSGANVTIIPGITIGEGAVLATNAVITKDVPDYAVVGGNPAVILKYRDKERFMKLKEEGRFY</sequence>
<keyword evidence="4" id="KW-1185">Reference proteome</keyword>
<dbReference type="GO" id="GO:0008374">
    <property type="term" value="F:O-acyltransferase activity"/>
    <property type="evidence" value="ECO:0007669"/>
    <property type="project" value="TreeGrafter"/>
</dbReference>
<dbReference type="Proteomes" id="UP000199656">
    <property type="component" value="Unassembled WGS sequence"/>
</dbReference>
<dbReference type="GO" id="GO:0005829">
    <property type="term" value="C:cytosol"/>
    <property type="evidence" value="ECO:0007669"/>
    <property type="project" value="TreeGrafter"/>
</dbReference>
<dbReference type="RefSeq" id="WP_089758464.1">
    <property type="nucleotide sequence ID" value="NZ_BKAT01000010.1"/>
</dbReference>
<accession>A0A1H3XXI9</accession>
<dbReference type="Pfam" id="PF00132">
    <property type="entry name" value="Hexapep"/>
    <property type="match status" value="1"/>
</dbReference>
<proteinExistence type="inferred from homology"/>
<dbReference type="AlphaFoldDB" id="A0A1H3XXI9"/>
<dbReference type="Gene3D" id="2.160.10.10">
    <property type="entry name" value="Hexapeptide repeat proteins"/>
    <property type="match status" value="1"/>
</dbReference>
<dbReference type="InterPro" id="IPR001451">
    <property type="entry name" value="Hexapep"/>
</dbReference>
<dbReference type="InterPro" id="IPR011004">
    <property type="entry name" value="Trimer_LpxA-like_sf"/>
</dbReference>
<evidence type="ECO:0000313" key="3">
    <source>
        <dbReference type="EMBL" id="SEA04106.1"/>
    </source>
</evidence>
<evidence type="ECO:0000313" key="4">
    <source>
        <dbReference type="Proteomes" id="UP000199656"/>
    </source>
</evidence>
<dbReference type="CDD" id="cd04647">
    <property type="entry name" value="LbH_MAT_like"/>
    <property type="match status" value="1"/>
</dbReference>
<evidence type="ECO:0000256" key="1">
    <source>
        <dbReference type="ARBA" id="ARBA00007274"/>
    </source>
</evidence>
<evidence type="ECO:0000256" key="2">
    <source>
        <dbReference type="ARBA" id="ARBA00022679"/>
    </source>
</evidence>
<reference evidence="4" key="1">
    <citation type="submission" date="2016-10" db="EMBL/GenBank/DDBJ databases">
        <authorList>
            <person name="Varghese N."/>
            <person name="Submissions S."/>
        </authorList>
    </citation>
    <scope>NUCLEOTIDE SEQUENCE [LARGE SCALE GENOMIC DNA]</scope>
    <source>
        <strain evidence="4">DSM 23920</strain>
    </source>
</reference>
<dbReference type="EMBL" id="FNRL01000002">
    <property type="protein sequence ID" value="SEA04106.1"/>
    <property type="molecule type" value="Genomic_DNA"/>
</dbReference>
<keyword evidence="2 3" id="KW-0808">Transferase</keyword>
<dbReference type="PANTHER" id="PTHR23416">
    <property type="entry name" value="SIALIC ACID SYNTHASE-RELATED"/>
    <property type="match status" value="1"/>
</dbReference>